<dbReference type="EC" id="6.3.3.2" evidence="5"/>
<evidence type="ECO:0000256" key="1">
    <source>
        <dbReference type="ARBA" id="ARBA00010638"/>
    </source>
</evidence>
<name>A0A0S3QT44_THET7</name>
<comment type="catalytic activity">
    <reaction evidence="5">
        <text>(6S)-5-formyl-5,6,7,8-tetrahydrofolate + ATP = (6R)-5,10-methenyltetrahydrofolate + ADP + phosphate</text>
        <dbReference type="Rhea" id="RHEA:10488"/>
        <dbReference type="ChEBI" id="CHEBI:30616"/>
        <dbReference type="ChEBI" id="CHEBI:43474"/>
        <dbReference type="ChEBI" id="CHEBI:57455"/>
        <dbReference type="ChEBI" id="CHEBI:57457"/>
        <dbReference type="ChEBI" id="CHEBI:456216"/>
        <dbReference type="EC" id="6.3.3.2"/>
    </reaction>
</comment>
<evidence type="ECO:0000256" key="4">
    <source>
        <dbReference type="PIRSR" id="PIRSR006806-1"/>
    </source>
</evidence>
<comment type="similarity">
    <text evidence="1 5">Belongs to the 5-formyltetrahydrofolate cyclo-ligase family.</text>
</comment>
<sequence>MKDTLRKRMLELRQNLADREWREAAIVEKLLGMAELRKAKVVALYWPIRGEVNLLSVRKRINAKVCLPKVVNEGLRFGYWRDDCIKPGSFGIPEPVKADVMFEDIDVFCVPALALDYDGYRLGYGGGYYDRLIKEKLPHQLFVGVVFSVQLVEALPRKDWDAPVDVVLTEEHLIYPLTSSKLEKGGRIWG</sequence>
<dbReference type="PIRSF" id="PIRSF006806">
    <property type="entry name" value="FTHF_cligase"/>
    <property type="match status" value="1"/>
</dbReference>
<gene>
    <name evidence="6" type="ORF">TST_0701</name>
</gene>
<evidence type="ECO:0000313" key="6">
    <source>
        <dbReference type="EMBL" id="BAT71506.1"/>
    </source>
</evidence>
<dbReference type="PATRIC" id="fig|1298851.3.peg.729"/>
<protein>
    <recommendedName>
        <fullName evidence="5">5-formyltetrahydrofolate cyclo-ligase</fullName>
        <ecNumber evidence="5">6.3.3.2</ecNumber>
    </recommendedName>
</protein>
<dbReference type="GO" id="GO:0046872">
    <property type="term" value="F:metal ion binding"/>
    <property type="evidence" value="ECO:0007669"/>
    <property type="project" value="UniProtKB-KW"/>
</dbReference>
<keyword evidence="3 4" id="KW-0067">ATP-binding</keyword>
<keyword evidence="7" id="KW-1185">Reference proteome</keyword>
<keyword evidence="5" id="KW-0479">Metal-binding</keyword>
<proteinExistence type="inferred from homology"/>
<dbReference type="EMBL" id="AP013035">
    <property type="protein sequence ID" value="BAT71506.1"/>
    <property type="molecule type" value="Genomic_DNA"/>
</dbReference>
<dbReference type="AlphaFoldDB" id="A0A0S3QT44"/>
<dbReference type="GO" id="GO:0005524">
    <property type="term" value="F:ATP binding"/>
    <property type="evidence" value="ECO:0007669"/>
    <property type="project" value="UniProtKB-KW"/>
</dbReference>
<organism evidence="6 7">
    <name type="scientific">Thermosulfidibacter takaii (strain DSM 17441 / JCM 13301 / NBRC 103674 / ABI70S6)</name>
    <dbReference type="NCBI Taxonomy" id="1298851"/>
    <lineage>
        <taxon>Bacteria</taxon>
        <taxon>Pseudomonadati</taxon>
        <taxon>Thermosulfidibacterota</taxon>
        <taxon>Thermosulfidibacteria</taxon>
        <taxon>Thermosulfidibacterales</taxon>
        <taxon>Thermosulfidibacteraceae</taxon>
    </lineage>
</organism>
<dbReference type="STRING" id="1298851.TST_0701"/>
<feature type="binding site" evidence="4">
    <location>
        <begin position="121"/>
        <end position="129"/>
    </location>
    <ligand>
        <name>ATP</name>
        <dbReference type="ChEBI" id="CHEBI:30616"/>
    </ligand>
</feature>
<dbReference type="InterPro" id="IPR037171">
    <property type="entry name" value="NagB/RpiA_transferase-like"/>
</dbReference>
<accession>A0A0S3QT44</accession>
<dbReference type="PANTHER" id="PTHR23407">
    <property type="entry name" value="ATPASE INHIBITOR/5-FORMYLTETRAHYDROFOLATE CYCLO-LIGASE"/>
    <property type="match status" value="1"/>
</dbReference>
<keyword evidence="2 4" id="KW-0547">Nucleotide-binding</keyword>
<dbReference type="Gene3D" id="3.40.50.10420">
    <property type="entry name" value="NagB/RpiA/CoA transferase-like"/>
    <property type="match status" value="1"/>
</dbReference>
<reference evidence="7" key="1">
    <citation type="journal article" date="2018" name="Science">
        <title>A primordial and reversible TCA cycle in a facultatively chemolithoautotrophic thermophile.</title>
        <authorList>
            <person name="Nunoura T."/>
            <person name="Chikaraishi Y."/>
            <person name="Izaki R."/>
            <person name="Suwa T."/>
            <person name="Sato T."/>
            <person name="Harada T."/>
            <person name="Mori K."/>
            <person name="Kato Y."/>
            <person name="Miyazaki M."/>
            <person name="Shimamura S."/>
            <person name="Yanagawa K."/>
            <person name="Shuto A."/>
            <person name="Ohkouchi N."/>
            <person name="Fujita N."/>
            <person name="Takaki Y."/>
            <person name="Atomi H."/>
            <person name="Takai K."/>
        </authorList>
    </citation>
    <scope>NUCLEOTIDE SEQUENCE [LARGE SCALE GENOMIC DNA]</scope>
    <source>
        <strain evidence="7">DSM 17441 / JCM 13301 / NBRC 103674 / ABI70S6</strain>
    </source>
</reference>
<dbReference type="SUPFAM" id="SSF100950">
    <property type="entry name" value="NagB/RpiA/CoA transferase-like"/>
    <property type="match status" value="1"/>
</dbReference>
<comment type="cofactor">
    <cofactor evidence="5">
        <name>Mg(2+)</name>
        <dbReference type="ChEBI" id="CHEBI:18420"/>
    </cofactor>
</comment>
<dbReference type="Pfam" id="PF01812">
    <property type="entry name" value="5-FTHF_cyc-lig"/>
    <property type="match status" value="1"/>
</dbReference>
<dbReference type="Proteomes" id="UP000063234">
    <property type="component" value="Chromosome"/>
</dbReference>
<dbReference type="InterPro" id="IPR002698">
    <property type="entry name" value="FTHF_cligase"/>
</dbReference>
<dbReference type="GO" id="GO:0030272">
    <property type="term" value="F:5-formyltetrahydrofolate cyclo-ligase activity"/>
    <property type="evidence" value="ECO:0007669"/>
    <property type="project" value="UniProtKB-EC"/>
</dbReference>
<feature type="binding site" evidence="4">
    <location>
        <begin position="2"/>
        <end position="6"/>
    </location>
    <ligand>
        <name>ATP</name>
        <dbReference type="ChEBI" id="CHEBI:30616"/>
    </ligand>
</feature>
<dbReference type="GO" id="GO:0035999">
    <property type="term" value="P:tetrahydrofolate interconversion"/>
    <property type="evidence" value="ECO:0007669"/>
    <property type="project" value="TreeGrafter"/>
</dbReference>
<evidence type="ECO:0000256" key="2">
    <source>
        <dbReference type="ARBA" id="ARBA00022741"/>
    </source>
</evidence>
<dbReference type="KEGG" id="ttk:TST_0701"/>
<dbReference type="PANTHER" id="PTHR23407:SF1">
    <property type="entry name" value="5-FORMYLTETRAHYDROFOLATE CYCLO-LIGASE"/>
    <property type="match status" value="1"/>
</dbReference>
<keyword evidence="5" id="KW-0460">Magnesium</keyword>
<dbReference type="RefSeq" id="WP_068549502.1">
    <property type="nucleotide sequence ID" value="NZ_AP013035.1"/>
</dbReference>
<dbReference type="GO" id="GO:0009396">
    <property type="term" value="P:folic acid-containing compound biosynthetic process"/>
    <property type="evidence" value="ECO:0007669"/>
    <property type="project" value="TreeGrafter"/>
</dbReference>
<dbReference type="InterPro" id="IPR024185">
    <property type="entry name" value="FTHF_cligase-like_sf"/>
</dbReference>
<evidence type="ECO:0000313" key="7">
    <source>
        <dbReference type="Proteomes" id="UP000063234"/>
    </source>
</evidence>
<dbReference type="OrthoDB" id="9801938at2"/>
<feature type="binding site" evidence="4">
    <location>
        <position position="51"/>
    </location>
    <ligand>
        <name>substrate</name>
    </ligand>
</feature>
<evidence type="ECO:0000256" key="5">
    <source>
        <dbReference type="RuleBase" id="RU361279"/>
    </source>
</evidence>
<keyword evidence="6" id="KW-0436">Ligase</keyword>
<dbReference type="NCBIfam" id="TIGR02727">
    <property type="entry name" value="MTHFS_bact"/>
    <property type="match status" value="1"/>
</dbReference>
<evidence type="ECO:0000256" key="3">
    <source>
        <dbReference type="ARBA" id="ARBA00022840"/>
    </source>
</evidence>